<dbReference type="PaxDb" id="3708-A0A078HSZ2"/>
<evidence type="ECO:0000313" key="3">
    <source>
        <dbReference type="EMBL" id="CDY41655.1"/>
    </source>
</evidence>
<dbReference type="Gramene" id="CDY41655">
    <property type="protein sequence ID" value="CDY41655"/>
    <property type="gene ID" value="GSBRNA2T00073322001"/>
</dbReference>
<evidence type="ECO:0000256" key="1">
    <source>
        <dbReference type="SAM" id="Phobius"/>
    </source>
</evidence>
<feature type="transmembrane region" description="Helical" evidence="1">
    <location>
        <begin position="12"/>
        <end position="29"/>
    </location>
</feature>
<gene>
    <name evidence="3" type="primary">BnaC03g62290D</name>
    <name evidence="2" type="ORF">DARMORV10_C03P80660.1</name>
    <name evidence="3" type="ORF">GSBRNA2T00073322001</name>
</gene>
<evidence type="ECO:0000313" key="4">
    <source>
        <dbReference type="Proteomes" id="UP000028999"/>
    </source>
</evidence>
<dbReference type="EMBL" id="LK032502">
    <property type="protein sequence ID" value="CDY41655.1"/>
    <property type="molecule type" value="Genomic_DNA"/>
</dbReference>
<dbReference type="AlphaFoldDB" id="A0A078HSZ2"/>
<keyword evidence="1" id="KW-1133">Transmembrane helix</keyword>
<dbReference type="Proteomes" id="UP001295469">
    <property type="component" value="Chromosome C03"/>
</dbReference>
<keyword evidence="1" id="KW-0812">Transmembrane</keyword>
<reference evidence="3 4" key="1">
    <citation type="journal article" date="2014" name="Science">
        <title>Plant genetics. Early allopolyploid evolution in the post-Neolithic Brassica napus oilseed genome.</title>
        <authorList>
            <person name="Chalhoub B."/>
            <person name="Denoeud F."/>
            <person name="Liu S."/>
            <person name="Parkin I.A."/>
            <person name="Tang H."/>
            <person name="Wang X."/>
            <person name="Chiquet J."/>
            <person name="Belcram H."/>
            <person name="Tong C."/>
            <person name="Samans B."/>
            <person name="Correa M."/>
            <person name="Da Silva C."/>
            <person name="Just J."/>
            <person name="Falentin C."/>
            <person name="Koh C.S."/>
            <person name="Le Clainche I."/>
            <person name="Bernard M."/>
            <person name="Bento P."/>
            <person name="Noel B."/>
            <person name="Labadie K."/>
            <person name="Alberti A."/>
            <person name="Charles M."/>
            <person name="Arnaud D."/>
            <person name="Guo H."/>
            <person name="Daviaud C."/>
            <person name="Alamery S."/>
            <person name="Jabbari K."/>
            <person name="Zhao M."/>
            <person name="Edger P.P."/>
            <person name="Chelaifa H."/>
            <person name="Tack D."/>
            <person name="Lassalle G."/>
            <person name="Mestiri I."/>
            <person name="Schnel N."/>
            <person name="Le Paslier M.C."/>
            <person name="Fan G."/>
            <person name="Renault V."/>
            <person name="Bayer P.E."/>
            <person name="Golicz A.A."/>
            <person name="Manoli S."/>
            <person name="Lee T.H."/>
            <person name="Thi V.H."/>
            <person name="Chalabi S."/>
            <person name="Hu Q."/>
            <person name="Fan C."/>
            <person name="Tollenaere R."/>
            <person name="Lu Y."/>
            <person name="Battail C."/>
            <person name="Shen J."/>
            <person name="Sidebottom C.H."/>
            <person name="Wang X."/>
            <person name="Canaguier A."/>
            <person name="Chauveau A."/>
            <person name="Berard A."/>
            <person name="Deniot G."/>
            <person name="Guan M."/>
            <person name="Liu Z."/>
            <person name="Sun F."/>
            <person name="Lim Y.P."/>
            <person name="Lyons E."/>
            <person name="Town C.D."/>
            <person name="Bancroft I."/>
            <person name="Wang X."/>
            <person name="Meng J."/>
            <person name="Ma J."/>
            <person name="Pires J.C."/>
            <person name="King G.J."/>
            <person name="Brunel D."/>
            <person name="Delourme R."/>
            <person name="Renard M."/>
            <person name="Aury J.M."/>
            <person name="Adams K.L."/>
            <person name="Batley J."/>
            <person name="Snowdon R.J."/>
            <person name="Tost J."/>
            <person name="Edwards D."/>
            <person name="Zhou Y."/>
            <person name="Hua W."/>
            <person name="Sharpe A.G."/>
            <person name="Paterson A.H."/>
            <person name="Guan C."/>
            <person name="Wincker P."/>
        </authorList>
    </citation>
    <scope>NUCLEOTIDE SEQUENCE [LARGE SCALE GENOMIC DNA]</scope>
    <source>
        <strain evidence="4">cv. Darmor-bzh</strain>
    </source>
</reference>
<keyword evidence="1" id="KW-0472">Membrane</keyword>
<evidence type="ECO:0000313" key="2">
    <source>
        <dbReference type="EMBL" id="CAF1710556.1"/>
    </source>
</evidence>
<sequence>MYALNTLLPKVLEAIACFIKTFLLFGWLCRRLGLNSVDFWAYTNKKRVLALGSNLK</sequence>
<dbReference type="Proteomes" id="UP000028999">
    <property type="component" value="Unassembled WGS sequence"/>
</dbReference>
<proteinExistence type="predicted"/>
<dbReference type="EMBL" id="HG994367">
    <property type="protein sequence ID" value="CAF1710556.1"/>
    <property type="molecule type" value="Genomic_DNA"/>
</dbReference>
<protein>
    <submittedName>
        <fullName evidence="2">(rape) hypothetical protein</fullName>
    </submittedName>
    <submittedName>
        <fullName evidence="3">BnaC03g62290D protein</fullName>
    </submittedName>
</protein>
<organism evidence="3 4">
    <name type="scientific">Brassica napus</name>
    <name type="common">Rape</name>
    <dbReference type="NCBI Taxonomy" id="3708"/>
    <lineage>
        <taxon>Eukaryota</taxon>
        <taxon>Viridiplantae</taxon>
        <taxon>Streptophyta</taxon>
        <taxon>Embryophyta</taxon>
        <taxon>Tracheophyta</taxon>
        <taxon>Spermatophyta</taxon>
        <taxon>Magnoliopsida</taxon>
        <taxon>eudicotyledons</taxon>
        <taxon>Gunneridae</taxon>
        <taxon>Pentapetalae</taxon>
        <taxon>rosids</taxon>
        <taxon>malvids</taxon>
        <taxon>Brassicales</taxon>
        <taxon>Brassicaceae</taxon>
        <taxon>Brassiceae</taxon>
        <taxon>Brassica</taxon>
    </lineage>
</organism>
<name>A0A078HSZ2_BRANA</name>
<reference evidence="2" key="3">
    <citation type="submission" date="2021-01" db="EMBL/GenBank/DDBJ databases">
        <authorList>
            <consortium name="Genoscope - CEA"/>
            <person name="William W."/>
        </authorList>
    </citation>
    <scope>NUCLEOTIDE SEQUENCE</scope>
</reference>
<keyword evidence="4" id="KW-1185">Reference proteome</keyword>
<accession>A0A078HSZ2</accession>
<reference evidence="3" key="2">
    <citation type="submission" date="2014-06" db="EMBL/GenBank/DDBJ databases">
        <authorList>
            <person name="Genoscope - CEA"/>
        </authorList>
    </citation>
    <scope>NUCLEOTIDE SEQUENCE</scope>
</reference>